<dbReference type="InterPro" id="IPR038656">
    <property type="entry name" value="Peptidase_G1_sf"/>
</dbReference>
<dbReference type="PRINTS" id="PR00977">
    <property type="entry name" value="SCYTLDPTASE"/>
</dbReference>
<keyword evidence="4" id="KW-1185">Reference proteome</keyword>
<keyword evidence="2" id="KW-0732">Signal</keyword>
<dbReference type="CDD" id="cd13426">
    <property type="entry name" value="Peptidase_G1"/>
    <property type="match status" value="1"/>
</dbReference>
<dbReference type="PANTHER" id="PTHR37536:SF1">
    <property type="entry name" value="ASPERGILLOPEPSIN, PUTAITVE (AFU_ORTHOLOGUE AFUA_7G01200)"/>
    <property type="match status" value="1"/>
</dbReference>
<dbReference type="OrthoDB" id="2862635at2759"/>
<evidence type="ECO:0000313" key="4">
    <source>
        <dbReference type="Proteomes" id="UP000054544"/>
    </source>
</evidence>
<dbReference type="SUPFAM" id="SSF49899">
    <property type="entry name" value="Concanavalin A-like lectins/glucanases"/>
    <property type="match status" value="1"/>
</dbReference>
<feature type="signal peptide" evidence="2">
    <location>
        <begin position="1"/>
        <end position="17"/>
    </location>
</feature>
<protein>
    <submittedName>
        <fullName evidence="3">Uncharacterized protein</fullName>
    </submittedName>
</protein>
<dbReference type="GO" id="GO:0006508">
    <property type="term" value="P:proteolysis"/>
    <property type="evidence" value="ECO:0007669"/>
    <property type="project" value="InterPro"/>
</dbReference>
<dbReference type="Pfam" id="PF01828">
    <property type="entry name" value="Peptidase_A4"/>
    <property type="match status" value="1"/>
</dbReference>
<accession>A0A0D9NW83</accession>
<organism evidence="3 4">
    <name type="scientific">Metarhizium anisopliae BRIP 53293</name>
    <dbReference type="NCBI Taxonomy" id="1291518"/>
    <lineage>
        <taxon>Eukaryota</taxon>
        <taxon>Fungi</taxon>
        <taxon>Dikarya</taxon>
        <taxon>Ascomycota</taxon>
        <taxon>Pezizomycotina</taxon>
        <taxon>Sordariomycetes</taxon>
        <taxon>Hypocreomycetidae</taxon>
        <taxon>Hypocreales</taxon>
        <taxon>Clavicipitaceae</taxon>
        <taxon>Metarhizium</taxon>
    </lineage>
</organism>
<name>A0A0D9NW83_METAN</name>
<dbReference type="InterPro" id="IPR013320">
    <property type="entry name" value="ConA-like_dom_sf"/>
</dbReference>
<evidence type="ECO:0000256" key="1">
    <source>
        <dbReference type="PIRSR" id="PIRSR600250-50"/>
    </source>
</evidence>
<dbReference type="InterPro" id="IPR000250">
    <property type="entry name" value="Peptidase_G1"/>
</dbReference>
<feature type="chain" id="PRO_5002341489" evidence="2">
    <location>
        <begin position="18"/>
        <end position="244"/>
    </location>
</feature>
<evidence type="ECO:0000256" key="2">
    <source>
        <dbReference type="SAM" id="SignalP"/>
    </source>
</evidence>
<proteinExistence type="predicted"/>
<evidence type="ECO:0000313" key="3">
    <source>
        <dbReference type="EMBL" id="KJK78342.1"/>
    </source>
</evidence>
<dbReference type="PANTHER" id="PTHR37536">
    <property type="entry name" value="PUTATIVE (AFU_ORTHOLOGUE AFUA_3G02970)-RELATED"/>
    <property type="match status" value="1"/>
</dbReference>
<dbReference type="AlphaFoldDB" id="A0A0D9NW83"/>
<dbReference type="STRING" id="1291518.A0A0D9NW83"/>
<feature type="active site" description="Proton acceptor" evidence="1">
    <location>
        <position position="168"/>
    </location>
</feature>
<sequence length="244" mass="25638">MKLSAISAAVSIPSVLAAPGPGRPPDSLAARQVQQPWAGAVQQGQGLSYVTGTVRVPRIAGQPSRSAVAAWVGIDGLRCRRAILQTGLSFYGDGAVVPWYEWWPAPSHAYPGPAFRASPGDEVRMSVHAWSATSGNATLENLSTGQVVARELYGQAPLCGTDADFVLEDFGDYTGGHVPLVNFGEIDIWNTWAYGRSGWVDVEGASIVNLEIDNRMGGGIGQGVDDSAAGRDADLYVKGLLGRG</sequence>
<dbReference type="Gene3D" id="2.60.120.700">
    <property type="entry name" value="Peptidase G1"/>
    <property type="match status" value="1"/>
</dbReference>
<dbReference type="GO" id="GO:0070007">
    <property type="term" value="F:glutamic-type endopeptidase activity"/>
    <property type="evidence" value="ECO:0007669"/>
    <property type="project" value="InterPro"/>
</dbReference>
<reference evidence="4" key="1">
    <citation type="journal article" date="2014" name="BMC Genomics">
        <title>The genome sequence of the biocontrol fungus Metarhizium anisopliae and comparative genomics of Metarhizium species.</title>
        <authorList>
            <person name="Pattemore J.A."/>
            <person name="Hane J.K."/>
            <person name="Williams A.H."/>
            <person name="Wilson B.A."/>
            <person name="Stodart B.J."/>
            <person name="Ash G.J."/>
        </authorList>
    </citation>
    <scope>NUCLEOTIDE SEQUENCE [LARGE SCALE GENOMIC DNA]</scope>
    <source>
        <strain evidence="4">BRIP 53293</strain>
    </source>
</reference>
<gene>
    <name evidence="3" type="ORF">H634G_06515</name>
</gene>
<dbReference type="Proteomes" id="UP000054544">
    <property type="component" value="Unassembled WGS sequence"/>
</dbReference>
<dbReference type="EMBL" id="KE384735">
    <property type="protein sequence ID" value="KJK78342.1"/>
    <property type="molecule type" value="Genomic_DNA"/>
</dbReference>